<keyword evidence="3" id="KW-1185">Reference proteome</keyword>
<proteinExistence type="predicted"/>
<organism evidence="2 3">
    <name type="scientific">Cymbomonas tetramitiformis</name>
    <dbReference type="NCBI Taxonomy" id="36881"/>
    <lineage>
        <taxon>Eukaryota</taxon>
        <taxon>Viridiplantae</taxon>
        <taxon>Chlorophyta</taxon>
        <taxon>Pyramimonadophyceae</taxon>
        <taxon>Pyramimonadales</taxon>
        <taxon>Pyramimonadaceae</taxon>
        <taxon>Cymbomonas</taxon>
    </lineage>
</organism>
<reference evidence="2 3" key="1">
    <citation type="journal article" date="2015" name="Genome Biol. Evol.">
        <title>Comparative Genomics of a Bacterivorous Green Alga Reveals Evolutionary Causalities and Consequences of Phago-Mixotrophic Mode of Nutrition.</title>
        <authorList>
            <person name="Burns J.A."/>
            <person name="Paasch A."/>
            <person name="Narechania A."/>
            <person name="Kim E."/>
        </authorList>
    </citation>
    <scope>NUCLEOTIDE SEQUENCE [LARGE SCALE GENOMIC DNA]</scope>
    <source>
        <strain evidence="2 3">PLY_AMNH</strain>
    </source>
</reference>
<comment type="caution">
    <text evidence="2">The sequence shown here is derived from an EMBL/GenBank/DDBJ whole genome shotgun (WGS) entry which is preliminary data.</text>
</comment>
<evidence type="ECO:0000313" key="2">
    <source>
        <dbReference type="EMBL" id="KAK3271968.1"/>
    </source>
</evidence>
<feature type="compositionally biased region" description="Low complexity" evidence="1">
    <location>
        <begin position="283"/>
        <end position="292"/>
    </location>
</feature>
<dbReference type="AlphaFoldDB" id="A0AAE0L4P7"/>
<gene>
    <name evidence="2" type="ORF">CYMTET_19713</name>
</gene>
<accession>A0AAE0L4P7</accession>
<sequence length="334" mass="36101">MQARTALRQLAASCCAKDEAGHEDAFKCHDIGVRTTLIEDPGERIMVLDSKGVRSKTKKALSDLRHAARAGARLTEREATDCRRGNGDQTEESTRRDGLMTGEEEVDLSPGERTPQAQDRRGLLGYQGQGGVAQLHTRGNPQPLYNEPGHGATWESWIGLHGPPEGREAVTSKVYRKTMRGPIMARIGELEQRERHHVFHGEGDSHDPISFEEGGDEIPEAGAGPMVAQEVQVGEDDPNMQTLAGIVPKISGRAPEAPRVGAKRTRPTIQSPPATVEREENGPRTGPPARGAGLREATQGEPRSRSLAGISLDDGKGTTWKGTATQVVTLRTSR</sequence>
<protein>
    <submittedName>
        <fullName evidence="2">Uncharacterized protein</fullName>
    </submittedName>
</protein>
<feature type="region of interest" description="Disordered" evidence="1">
    <location>
        <begin position="64"/>
        <end position="118"/>
    </location>
</feature>
<feature type="compositionally biased region" description="Polar residues" evidence="1">
    <location>
        <begin position="320"/>
        <end position="334"/>
    </location>
</feature>
<dbReference type="Proteomes" id="UP001190700">
    <property type="component" value="Unassembled WGS sequence"/>
</dbReference>
<name>A0AAE0L4P7_9CHLO</name>
<feature type="compositionally biased region" description="Basic and acidic residues" evidence="1">
    <location>
        <begin position="74"/>
        <end position="98"/>
    </location>
</feature>
<evidence type="ECO:0000313" key="3">
    <source>
        <dbReference type="Proteomes" id="UP001190700"/>
    </source>
</evidence>
<dbReference type="EMBL" id="LGRX02009243">
    <property type="protein sequence ID" value="KAK3271968.1"/>
    <property type="molecule type" value="Genomic_DNA"/>
</dbReference>
<evidence type="ECO:0000256" key="1">
    <source>
        <dbReference type="SAM" id="MobiDB-lite"/>
    </source>
</evidence>
<feature type="region of interest" description="Disordered" evidence="1">
    <location>
        <begin position="246"/>
        <end position="334"/>
    </location>
</feature>